<proteinExistence type="predicted"/>
<dbReference type="EMBL" id="JACMSC010000005">
    <property type="protein sequence ID" value="KAG6521304.1"/>
    <property type="molecule type" value="Genomic_DNA"/>
</dbReference>
<organism evidence="1 2">
    <name type="scientific">Zingiber officinale</name>
    <name type="common">Ginger</name>
    <name type="synonym">Amomum zingiber</name>
    <dbReference type="NCBI Taxonomy" id="94328"/>
    <lineage>
        <taxon>Eukaryota</taxon>
        <taxon>Viridiplantae</taxon>
        <taxon>Streptophyta</taxon>
        <taxon>Embryophyta</taxon>
        <taxon>Tracheophyta</taxon>
        <taxon>Spermatophyta</taxon>
        <taxon>Magnoliopsida</taxon>
        <taxon>Liliopsida</taxon>
        <taxon>Zingiberales</taxon>
        <taxon>Zingiberaceae</taxon>
        <taxon>Zingiber</taxon>
    </lineage>
</organism>
<comment type="caution">
    <text evidence="1">The sequence shown here is derived from an EMBL/GenBank/DDBJ whole genome shotgun (WGS) entry which is preliminary data.</text>
</comment>
<evidence type="ECO:0000313" key="1">
    <source>
        <dbReference type="EMBL" id="KAG6521304.1"/>
    </source>
</evidence>
<gene>
    <name evidence="1" type="ORF">ZIOFF_018419</name>
</gene>
<dbReference type="AlphaFoldDB" id="A0A8J5H6C7"/>
<accession>A0A8J5H6C7</accession>
<reference evidence="1 2" key="1">
    <citation type="submission" date="2020-08" db="EMBL/GenBank/DDBJ databases">
        <title>Plant Genome Project.</title>
        <authorList>
            <person name="Zhang R.-G."/>
        </authorList>
    </citation>
    <scope>NUCLEOTIDE SEQUENCE [LARGE SCALE GENOMIC DNA]</scope>
    <source>
        <tissue evidence="1">Rhizome</tissue>
    </source>
</reference>
<keyword evidence="2" id="KW-1185">Reference proteome</keyword>
<dbReference type="Proteomes" id="UP000734854">
    <property type="component" value="Unassembled WGS sequence"/>
</dbReference>
<protein>
    <submittedName>
        <fullName evidence="1">Uncharacterized protein</fullName>
    </submittedName>
</protein>
<name>A0A8J5H6C7_ZINOF</name>
<sequence length="356" mass="39632">MSLTGQGLTPARVRRWPVDLQPAKSHPNSDKKVKRVCPSLCHSRRLAPTPPDRWFPPRPPIVDMLCLLAGPATPFIPKLRLILILNSFLGSSDSLVFSELFHSLAPRPLAARTSSLIYGNKISGSEQSETSISVTMTCRPTPLLFPLHSSGSRVHCHHLFHQPQPQFLAYVFRLGIIFDLYVGVGDMNSSADVGCRLTTLGRGHQVLTGSRADHLLTTGYADVLAPWTIVPLIHCHHLFHQPQPLFLAYVFRLGIIFDLYVGVGDMNVVVRCSKKCVGHPTVNHLCSSNEVEVRVVQLRSYDFMISVIDLVVTGSKADHLLTTGTLTPFPFILPLIHCHHLFHRPQPQFLAYVFRG</sequence>
<evidence type="ECO:0000313" key="2">
    <source>
        <dbReference type="Proteomes" id="UP000734854"/>
    </source>
</evidence>